<keyword evidence="12" id="KW-1185">Reference proteome</keyword>
<dbReference type="NCBIfam" id="TIGR01565">
    <property type="entry name" value="homeo_ZF_HD"/>
    <property type="match status" value="1"/>
</dbReference>
<reference evidence="11 12" key="1">
    <citation type="journal article" date="2020" name="Mol. Biol. Evol.">
        <title>Distinct Expression and Methylation Patterns for Genes with Different Fates following a Single Whole-Genome Duplication in Flowering Plants.</title>
        <authorList>
            <person name="Shi T."/>
            <person name="Rahmani R.S."/>
            <person name="Gugger P.F."/>
            <person name="Wang M."/>
            <person name="Li H."/>
            <person name="Zhang Y."/>
            <person name="Li Z."/>
            <person name="Wang Q."/>
            <person name="Van de Peer Y."/>
            <person name="Marchal K."/>
            <person name="Chen J."/>
        </authorList>
    </citation>
    <scope>NUCLEOTIDE SEQUENCE [LARGE SCALE GENOMIC DNA]</scope>
    <source>
        <tissue evidence="11">Leaf</tissue>
    </source>
</reference>
<evidence type="ECO:0000256" key="6">
    <source>
        <dbReference type="ARBA" id="ARBA00023125"/>
    </source>
</evidence>
<gene>
    <name evidence="11" type="ORF">HUJ06_028557</name>
</gene>
<keyword evidence="6" id="KW-0238">DNA-binding</keyword>
<evidence type="ECO:0008006" key="13">
    <source>
        <dbReference type="Google" id="ProtNLM"/>
    </source>
</evidence>
<keyword evidence="8" id="KW-0804">Transcription</keyword>
<comment type="subcellular location">
    <subcellularLocation>
        <location evidence="1">Nucleus</location>
    </subcellularLocation>
</comment>
<evidence type="ECO:0000256" key="7">
    <source>
        <dbReference type="ARBA" id="ARBA00023155"/>
    </source>
</evidence>
<evidence type="ECO:0000313" key="11">
    <source>
        <dbReference type="EMBL" id="DAD27089.1"/>
    </source>
</evidence>
<keyword evidence="4" id="KW-0862">Zinc</keyword>
<dbReference type="SUPFAM" id="SSF46689">
    <property type="entry name" value="Homeodomain-like"/>
    <property type="match status" value="1"/>
</dbReference>
<evidence type="ECO:0000256" key="4">
    <source>
        <dbReference type="ARBA" id="ARBA00022833"/>
    </source>
</evidence>
<dbReference type="GO" id="GO:0005634">
    <property type="term" value="C:nucleus"/>
    <property type="evidence" value="ECO:0007669"/>
    <property type="project" value="UniProtKB-SubCell"/>
</dbReference>
<name>A0A822Y6X6_NELNU</name>
<keyword evidence="9" id="KW-0539">Nucleus</keyword>
<evidence type="ECO:0000313" key="12">
    <source>
        <dbReference type="Proteomes" id="UP000607653"/>
    </source>
</evidence>
<dbReference type="Proteomes" id="UP000607653">
    <property type="component" value="Unassembled WGS sequence"/>
</dbReference>
<evidence type="ECO:0000256" key="3">
    <source>
        <dbReference type="ARBA" id="ARBA00022771"/>
    </source>
</evidence>
<comment type="caution">
    <text evidence="11">The sequence shown here is derived from an EMBL/GenBank/DDBJ whole genome shotgun (WGS) entry which is preliminary data.</text>
</comment>
<keyword evidence="5" id="KW-0805">Transcription regulation</keyword>
<feature type="region of interest" description="Disordered" evidence="10">
    <location>
        <begin position="97"/>
        <end position="154"/>
    </location>
</feature>
<accession>A0A822Y6X6</accession>
<keyword evidence="2" id="KW-0479">Metal-binding</keyword>
<dbReference type="InterPro" id="IPR006455">
    <property type="entry name" value="Homeodomain_ZF_HD"/>
</dbReference>
<dbReference type="GO" id="GO:0003677">
    <property type="term" value="F:DNA binding"/>
    <property type="evidence" value="ECO:0007669"/>
    <property type="project" value="UniProtKB-KW"/>
</dbReference>
<dbReference type="PANTHER" id="PTHR31948">
    <property type="entry name" value="ZINC-FINGER HOMEODOMAIN PROTEIN 2"/>
    <property type="match status" value="1"/>
</dbReference>
<protein>
    <recommendedName>
        <fullName evidence="13">Zinc-finger homeodomain protein 9-like</fullName>
    </recommendedName>
</protein>
<evidence type="ECO:0000256" key="1">
    <source>
        <dbReference type="ARBA" id="ARBA00004123"/>
    </source>
</evidence>
<evidence type="ECO:0000256" key="9">
    <source>
        <dbReference type="ARBA" id="ARBA00023242"/>
    </source>
</evidence>
<evidence type="ECO:0000256" key="10">
    <source>
        <dbReference type="SAM" id="MobiDB-lite"/>
    </source>
</evidence>
<evidence type="ECO:0000256" key="8">
    <source>
        <dbReference type="ARBA" id="ARBA00023163"/>
    </source>
</evidence>
<dbReference type="FunFam" id="1.10.10.60:FF:000257">
    <property type="entry name" value="Zinc-finger homeodomain protein 2"/>
    <property type="match status" value="1"/>
</dbReference>
<evidence type="ECO:0000256" key="5">
    <source>
        <dbReference type="ARBA" id="ARBA00023015"/>
    </source>
</evidence>
<evidence type="ECO:0000256" key="2">
    <source>
        <dbReference type="ARBA" id="ARBA00022723"/>
    </source>
</evidence>
<dbReference type="GO" id="GO:0008270">
    <property type="term" value="F:zinc ion binding"/>
    <property type="evidence" value="ECO:0007669"/>
    <property type="project" value="UniProtKB-KW"/>
</dbReference>
<dbReference type="PANTHER" id="PTHR31948:SF72">
    <property type="entry name" value="ZINC-FINGER HOMEODOMAIN PROTEIN 10"/>
    <property type="match status" value="1"/>
</dbReference>
<sequence length="154" mass="17198">MLLALSTGLSGAPINHVNTTAAATTAIVTPNPNGRKRFSTKFSQEQKEKMYVFSERLGWNMQKRDEEVVEEFCNEIGVEKGVLKVWMHNNKHAFGKIDANRNRSSVDANENHSHSHHSDNSAKQSAKDQRVRLPVRSRGGAPREHGGRTPLILT</sequence>
<feature type="compositionally biased region" description="Basic and acidic residues" evidence="10">
    <location>
        <begin position="109"/>
        <end position="131"/>
    </location>
</feature>
<keyword evidence="3" id="KW-0863">Zinc-finger</keyword>
<dbReference type="Gene3D" id="1.10.10.60">
    <property type="entry name" value="Homeodomain-like"/>
    <property type="match status" value="1"/>
</dbReference>
<dbReference type="InterPro" id="IPR009057">
    <property type="entry name" value="Homeodomain-like_sf"/>
</dbReference>
<organism evidence="11 12">
    <name type="scientific">Nelumbo nucifera</name>
    <name type="common">Sacred lotus</name>
    <dbReference type="NCBI Taxonomy" id="4432"/>
    <lineage>
        <taxon>Eukaryota</taxon>
        <taxon>Viridiplantae</taxon>
        <taxon>Streptophyta</taxon>
        <taxon>Embryophyta</taxon>
        <taxon>Tracheophyta</taxon>
        <taxon>Spermatophyta</taxon>
        <taxon>Magnoliopsida</taxon>
        <taxon>Proteales</taxon>
        <taxon>Nelumbonaceae</taxon>
        <taxon>Nelumbo</taxon>
    </lineage>
</organism>
<keyword evidence="7" id="KW-0371">Homeobox</keyword>
<proteinExistence type="predicted"/>
<dbReference type="AlphaFoldDB" id="A0A822Y6X6"/>
<dbReference type="EMBL" id="DUZY01000002">
    <property type="protein sequence ID" value="DAD27089.1"/>
    <property type="molecule type" value="Genomic_DNA"/>
</dbReference>